<dbReference type="HOGENOM" id="CLU_2053091_0_0_1"/>
<reference evidence="2" key="3">
    <citation type="submission" date="2015-04" db="UniProtKB">
        <authorList>
            <consortium name="EnsemblPlants"/>
        </authorList>
    </citation>
    <scope>IDENTIFICATION</scope>
    <source>
        <strain evidence="2">cv. Jemalong A17</strain>
    </source>
</reference>
<dbReference type="EMBL" id="CM001217">
    <property type="protein sequence ID" value="KEH41030.1"/>
    <property type="molecule type" value="Genomic_DNA"/>
</dbReference>
<evidence type="ECO:0000313" key="2">
    <source>
        <dbReference type="EnsemblPlants" id="KEH41030"/>
    </source>
</evidence>
<sequence length="120" mass="13148">MLARSLLIADASTSTPLLSPQAYRSQNLLTWLEILDRSSVFPRNTTARDLPISQMTCSTFLATYRHFTSKNGYGLSTKLLAFSTSDSRDSRATLALVTHSTLEAGIHLGPVQYQGVLKGQ</sequence>
<keyword evidence="3" id="KW-1185">Reference proteome</keyword>
<reference evidence="1 3" key="1">
    <citation type="journal article" date="2011" name="Nature">
        <title>The Medicago genome provides insight into the evolution of rhizobial symbioses.</title>
        <authorList>
            <person name="Young N.D."/>
            <person name="Debelle F."/>
            <person name="Oldroyd G.E."/>
            <person name="Geurts R."/>
            <person name="Cannon S.B."/>
            <person name="Udvardi M.K."/>
            <person name="Benedito V.A."/>
            <person name="Mayer K.F."/>
            <person name="Gouzy J."/>
            <person name="Schoof H."/>
            <person name="Van de Peer Y."/>
            <person name="Proost S."/>
            <person name="Cook D.R."/>
            <person name="Meyers B.C."/>
            <person name="Spannagl M."/>
            <person name="Cheung F."/>
            <person name="De Mita S."/>
            <person name="Krishnakumar V."/>
            <person name="Gundlach H."/>
            <person name="Zhou S."/>
            <person name="Mudge J."/>
            <person name="Bharti A.K."/>
            <person name="Murray J.D."/>
            <person name="Naoumkina M.A."/>
            <person name="Rosen B."/>
            <person name="Silverstein K.A."/>
            <person name="Tang H."/>
            <person name="Rombauts S."/>
            <person name="Zhao P.X."/>
            <person name="Zhou P."/>
            <person name="Barbe V."/>
            <person name="Bardou P."/>
            <person name="Bechner M."/>
            <person name="Bellec A."/>
            <person name="Berger A."/>
            <person name="Berges H."/>
            <person name="Bidwell S."/>
            <person name="Bisseling T."/>
            <person name="Choisne N."/>
            <person name="Couloux A."/>
            <person name="Denny R."/>
            <person name="Deshpande S."/>
            <person name="Dai X."/>
            <person name="Doyle J.J."/>
            <person name="Dudez A.M."/>
            <person name="Farmer A.D."/>
            <person name="Fouteau S."/>
            <person name="Franken C."/>
            <person name="Gibelin C."/>
            <person name="Gish J."/>
            <person name="Goldstein S."/>
            <person name="Gonzalez A.J."/>
            <person name="Green P.J."/>
            <person name="Hallab A."/>
            <person name="Hartog M."/>
            <person name="Hua A."/>
            <person name="Humphray S.J."/>
            <person name="Jeong D.H."/>
            <person name="Jing Y."/>
            <person name="Jocker A."/>
            <person name="Kenton S.M."/>
            <person name="Kim D.J."/>
            <person name="Klee K."/>
            <person name="Lai H."/>
            <person name="Lang C."/>
            <person name="Lin S."/>
            <person name="Macmil S.L."/>
            <person name="Magdelenat G."/>
            <person name="Matthews L."/>
            <person name="McCorrison J."/>
            <person name="Monaghan E.L."/>
            <person name="Mun J.H."/>
            <person name="Najar F.Z."/>
            <person name="Nicholson C."/>
            <person name="Noirot C."/>
            <person name="O'Bleness M."/>
            <person name="Paule C.R."/>
            <person name="Poulain J."/>
            <person name="Prion F."/>
            <person name="Qin B."/>
            <person name="Qu C."/>
            <person name="Retzel E.F."/>
            <person name="Riddle C."/>
            <person name="Sallet E."/>
            <person name="Samain S."/>
            <person name="Samson N."/>
            <person name="Sanders I."/>
            <person name="Saurat O."/>
            <person name="Scarpelli C."/>
            <person name="Schiex T."/>
            <person name="Segurens B."/>
            <person name="Severin A.J."/>
            <person name="Sherrier D.J."/>
            <person name="Shi R."/>
            <person name="Sims S."/>
            <person name="Singer S.R."/>
            <person name="Sinharoy S."/>
            <person name="Sterck L."/>
            <person name="Viollet A."/>
            <person name="Wang B.B."/>
            <person name="Wang K."/>
            <person name="Wang M."/>
            <person name="Wang X."/>
            <person name="Warfsmann J."/>
            <person name="Weissenbach J."/>
            <person name="White D.D."/>
            <person name="White J.D."/>
            <person name="Wiley G.B."/>
            <person name="Wincker P."/>
            <person name="Xing Y."/>
            <person name="Yang L."/>
            <person name="Yao Z."/>
            <person name="Ying F."/>
            <person name="Zhai J."/>
            <person name="Zhou L."/>
            <person name="Zuber A."/>
            <person name="Denarie J."/>
            <person name="Dixon R.A."/>
            <person name="May G.D."/>
            <person name="Schwartz D.C."/>
            <person name="Rogers J."/>
            <person name="Quetier F."/>
            <person name="Town C.D."/>
            <person name="Roe B.A."/>
        </authorList>
    </citation>
    <scope>NUCLEOTIDE SEQUENCE [LARGE SCALE GENOMIC DNA]</scope>
    <source>
        <strain evidence="1">A17</strain>
        <strain evidence="2 3">cv. Jemalong A17</strain>
    </source>
</reference>
<gene>
    <name evidence="1" type="ordered locus">MTR_1g040975</name>
</gene>
<protein>
    <submittedName>
        <fullName evidence="1 2">Uncharacterized protein</fullName>
    </submittedName>
</protein>
<dbReference type="Proteomes" id="UP000002051">
    <property type="component" value="Unassembled WGS sequence"/>
</dbReference>
<accession>G7ZZT1</accession>
<organism evidence="2">
    <name type="scientific">Medicago truncatula</name>
    <name type="common">Barrel medic</name>
    <name type="synonym">Medicago tribuloides</name>
    <dbReference type="NCBI Taxonomy" id="3880"/>
    <lineage>
        <taxon>Eukaryota</taxon>
        <taxon>Viridiplantae</taxon>
        <taxon>Streptophyta</taxon>
        <taxon>Embryophyta</taxon>
        <taxon>Tracheophyta</taxon>
        <taxon>Spermatophyta</taxon>
        <taxon>Magnoliopsida</taxon>
        <taxon>eudicotyledons</taxon>
        <taxon>Gunneridae</taxon>
        <taxon>Pentapetalae</taxon>
        <taxon>rosids</taxon>
        <taxon>fabids</taxon>
        <taxon>Fabales</taxon>
        <taxon>Fabaceae</taxon>
        <taxon>Papilionoideae</taxon>
        <taxon>50 kb inversion clade</taxon>
        <taxon>NPAAA clade</taxon>
        <taxon>Hologalegina</taxon>
        <taxon>IRL clade</taxon>
        <taxon>Trifolieae</taxon>
        <taxon>Medicago</taxon>
    </lineage>
</organism>
<dbReference type="PaxDb" id="3880-AES84163"/>
<evidence type="ECO:0000313" key="3">
    <source>
        <dbReference type="Proteomes" id="UP000002051"/>
    </source>
</evidence>
<evidence type="ECO:0000313" key="1">
    <source>
        <dbReference type="EMBL" id="KEH41030.1"/>
    </source>
</evidence>
<dbReference type="AlphaFoldDB" id="G7ZZT1"/>
<reference evidence="1 3" key="2">
    <citation type="journal article" date="2014" name="BMC Genomics">
        <title>An improved genome release (version Mt4.0) for the model legume Medicago truncatula.</title>
        <authorList>
            <person name="Tang H."/>
            <person name="Krishnakumar V."/>
            <person name="Bidwell S."/>
            <person name="Rosen B."/>
            <person name="Chan A."/>
            <person name="Zhou S."/>
            <person name="Gentzbittel L."/>
            <person name="Childs K.L."/>
            <person name="Yandell M."/>
            <person name="Gundlach H."/>
            <person name="Mayer K.F."/>
            <person name="Schwartz D.C."/>
            <person name="Town C.D."/>
        </authorList>
    </citation>
    <scope>GENOME REANNOTATION</scope>
    <source>
        <strain evidence="1">A17</strain>
        <strain evidence="2 3">cv. Jemalong A17</strain>
    </source>
</reference>
<dbReference type="EnsemblPlants" id="KEH41030">
    <property type="protein sequence ID" value="KEH41030"/>
    <property type="gene ID" value="MTR_1g040975"/>
</dbReference>
<name>G7ZZT1_MEDTR</name>
<proteinExistence type="predicted"/>